<keyword evidence="2" id="KW-1185">Reference proteome</keyword>
<evidence type="ECO:0000313" key="1">
    <source>
        <dbReference type="EMBL" id="KYO27132.1"/>
    </source>
</evidence>
<organism evidence="1 2">
    <name type="scientific">Alligator mississippiensis</name>
    <name type="common">American alligator</name>
    <dbReference type="NCBI Taxonomy" id="8496"/>
    <lineage>
        <taxon>Eukaryota</taxon>
        <taxon>Metazoa</taxon>
        <taxon>Chordata</taxon>
        <taxon>Craniata</taxon>
        <taxon>Vertebrata</taxon>
        <taxon>Euteleostomi</taxon>
        <taxon>Archelosauria</taxon>
        <taxon>Archosauria</taxon>
        <taxon>Crocodylia</taxon>
        <taxon>Alligatoridae</taxon>
        <taxon>Alligatorinae</taxon>
        <taxon>Alligator</taxon>
    </lineage>
</organism>
<sequence>MGPRPFLEAAALLQTHLLQIFLENTDNIQTSDEFFLNVGQLCAVKDQNTELLCWGKHQRCPRSFLARAGAGSYSPALRSEPFLVRTLSKLCFVLRLVETKMKEALCGDECESLLQVPQC</sequence>
<name>A0A151MRL2_ALLMI</name>
<proteinExistence type="predicted"/>
<dbReference type="EMBL" id="AKHW03005339">
    <property type="protein sequence ID" value="KYO27132.1"/>
    <property type="molecule type" value="Genomic_DNA"/>
</dbReference>
<gene>
    <name evidence="1" type="ORF">Y1Q_0010265</name>
</gene>
<dbReference type="AlphaFoldDB" id="A0A151MRL2"/>
<dbReference type="Proteomes" id="UP000050525">
    <property type="component" value="Unassembled WGS sequence"/>
</dbReference>
<comment type="caution">
    <text evidence="1">The sequence shown here is derived from an EMBL/GenBank/DDBJ whole genome shotgun (WGS) entry which is preliminary data.</text>
</comment>
<evidence type="ECO:0000313" key="2">
    <source>
        <dbReference type="Proteomes" id="UP000050525"/>
    </source>
</evidence>
<accession>A0A151MRL2</accession>
<reference evidence="1 2" key="1">
    <citation type="journal article" date="2012" name="Genome Biol.">
        <title>Sequencing three crocodilian genomes to illuminate the evolution of archosaurs and amniotes.</title>
        <authorList>
            <person name="St John J.A."/>
            <person name="Braun E.L."/>
            <person name="Isberg S.R."/>
            <person name="Miles L.G."/>
            <person name="Chong A.Y."/>
            <person name="Gongora J."/>
            <person name="Dalzell P."/>
            <person name="Moran C."/>
            <person name="Bed'hom B."/>
            <person name="Abzhanov A."/>
            <person name="Burgess S.C."/>
            <person name="Cooksey A.M."/>
            <person name="Castoe T.A."/>
            <person name="Crawford N.G."/>
            <person name="Densmore L.D."/>
            <person name="Drew J.C."/>
            <person name="Edwards S.V."/>
            <person name="Faircloth B.C."/>
            <person name="Fujita M.K."/>
            <person name="Greenwold M.J."/>
            <person name="Hoffmann F.G."/>
            <person name="Howard J.M."/>
            <person name="Iguchi T."/>
            <person name="Janes D.E."/>
            <person name="Khan S.Y."/>
            <person name="Kohno S."/>
            <person name="de Koning A.J."/>
            <person name="Lance S.L."/>
            <person name="McCarthy F.M."/>
            <person name="McCormack J.E."/>
            <person name="Merchant M.E."/>
            <person name="Peterson D.G."/>
            <person name="Pollock D.D."/>
            <person name="Pourmand N."/>
            <person name="Raney B.J."/>
            <person name="Roessler K.A."/>
            <person name="Sanford J.R."/>
            <person name="Sawyer R.H."/>
            <person name="Schmidt C.J."/>
            <person name="Triplett E.W."/>
            <person name="Tuberville T.D."/>
            <person name="Venegas-Anaya M."/>
            <person name="Howard J.T."/>
            <person name="Jarvis E.D."/>
            <person name="Guillette L.J.Jr."/>
            <person name="Glenn T.C."/>
            <person name="Green R.E."/>
            <person name="Ray D.A."/>
        </authorList>
    </citation>
    <scope>NUCLEOTIDE SEQUENCE [LARGE SCALE GENOMIC DNA]</scope>
    <source>
        <strain evidence="1">KSC_2009_1</strain>
    </source>
</reference>
<protein>
    <submittedName>
        <fullName evidence="1">Uncharacterized protein</fullName>
    </submittedName>
</protein>